<dbReference type="GO" id="GO:0005783">
    <property type="term" value="C:endoplasmic reticulum"/>
    <property type="evidence" value="ECO:0007669"/>
    <property type="project" value="UniProtKB-SubCell"/>
</dbReference>
<comment type="subunit">
    <text evidence="6">Part of the multisubunit transport protein particle (TRAPP) complex.</text>
</comment>
<proteinExistence type="inferred from homology"/>
<keyword evidence="3 6" id="KW-0931">ER-Golgi transport</keyword>
<dbReference type="GO" id="GO:0030008">
    <property type="term" value="C:TRAPP complex"/>
    <property type="evidence" value="ECO:0007669"/>
    <property type="project" value="UniProtKB-UniRule"/>
</dbReference>
<reference evidence="7 8" key="1">
    <citation type="submission" date="2013-07" db="EMBL/GenBank/DDBJ databases">
        <authorList>
            <person name="Stoco P.H."/>
            <person name="Wagner G."/>
            <person name="Gerber A."/>
            <person name="Zaha A."/>
            <person name="Thompson C."/>
            <person name="Bartholomeu D.C."/>
            <person name="Luckemeyer D.D."/>
            <person name="Bahia D."/>
            <person name="Loreto E."/>
            <person name="Prestes E.B."/>
            <person name="Lima F.M."/>
            <person name="Rodrigues-Luiz G."/>
            <person name="Vallejo G.A."/>
            <person name="Filho J.F."/>
            <person name="Monteiro K.M."/>
            <person name="Tyler K.M."/>
            <person name="de Almeida L.G."/>
            <person name="Ortiz M.F."/>
            <person name="Siervo M.A."/>
            <person name="de Moraes M.H."/>
            <person name="Cunha O.L."/>
            <person name="Mendonca-Neto R."/>
            <person name="Silva R."/>
            <person name="Teixeira S.M."/>
            <person name="Murta S.M."/>
            <person name="Sincero T.C."/>
            <person name="Mendes T.A."/>
            <person name="Urmenyi T.P."/>
            <person name="Silva V.G."/>
            <person name="da Rocha W.D."/>
            <person name="Andersson B."/>
            <person name="Romanha A.J."/>
            <person name="Steindel M."/>
            <person name="de Vasconcelos A.T."/>
            <person name="Grisard E.C."/>
        </authorList>
    </citation>
    <scope>NUCLEOTIDE SEQUENCE [LARGE SCALE GENOMIC DNA]</scope>
    <source>
        <strain evidence="7 8">SC58</strain>
    </source>
</reference>
<evidence type="ECO:0000256" key="4">
    <source>
        <dbReference type="ARBA" id="ARBA00023034"/>
    </source>
</evidence>
<dbReference type="OrthoDB" id="246406at2759"/>
<comment type="caution">
    <text evidence="7">The sequence shown here is derived from an EMBL/GenBank/DDBJ whole genome shotgun (WGS) entry which is preliminary data.</text>
</comment>
<evidence type="ECO:0000256" key="1">
    <source>
        <dbReference type="ARBA" id="ARBA00022448"/>
    </source>
</evidence>
<name>A0A061IXL2_TRYRA</name>
<dbReference type="InterPro" id="IPR007233">
    <property type="entry name" value="TRAPPC"/>
</dbReference>
<sequence>MSLYSIYIFNRYGDNIFYMQWKRTSAVQEGEARLVAGFIYTLQHLSSQLSSTGTGGLRAVQTPLYKLHYGETMTGYRVALLTDRNVSTALVQGIFIEMFRDVFQKTVTRNLNYRHEPGCTITNPEFAERLEALFRSKQLLT</sequence>
<evidence type="ECO:0000313" key="8">
    <source>
        <dbReference type="Proteomes" id="UP000031737"/>
    </source>
</evidence>
<evidence type="ECO:0000256" key="5">
    <source>
        <dbReference type="ARBA" id="ARBA00038167"/>
    </source>
</evidence>
<dbReference type="VEuPathDB" id="TriTrypDB:TRSC58_04419"/>
<dbReference type="SUPFAM" id="SSF64356">
    <property type="entry name" value="SNARE-like"/>
    <property type="match status" value="1"/>
</dbReference>
<dbReference type="GO" id="GO:0006888">
    <property type="term" value="P:endoplasmic reticulum to Golgi vesicle-mediated transport"/>
    <property type="evidence" value="ECO:0007669"/>
    <property type="project" value="UniProtKB-UniRule"/>
</dbReference>
<gene>
    <name evidence="7" type="ORF">TRSC58_04419</name>
</gene>
<evidence type="ECO:0000256" key="3">
    <source>
        <dbReference type="ARBA" id="ARBA00022892"/>
    </source>
</evidence>
<dbReference type="SMART" id="SM01399">
    <property type="entry name" value="Sybindin"/>
    <property type="match status" value="1"/>
</dbReference>
<evidence type="ECO:0000256" key="2">
    <source>
        <dbReference type="ARBA" id="ARBA00022824"/>
    </source>
</evidence>
<accession>A0A061IXL2</accession>
<dbReference type="Pfam" id="PF04099">
    <property type="entry name" value="Sybindin"/>
    <property type="match status" value="1"/>
</dbReference>
<keyword evidence="8" id="KW-1185">Reference proteome</keyword>
<keyword evidence="2 6" id="KW-0256">Endoplasmic reticulum</keyword>
<protein>
    <recommendedName>
        <fullName evidence="6">Trafficking protein particle complex subunit</fullName>
    </recommendedName>
</protein>
<dbReference type="InterPro" id="IPR011012">
    <property type="entry name" value="Longin-like_dom_sf"/>
</dbReference>
<comment type="subcellular location">
    <subcellularLocation>
        <location evidence="6">Endoplasmic reticulum</location>
    </subcellularLocation>
    <subcellularLocation>
        <location evidence="6">Golgi apparatus</location>
        <location evidence="6">cis-Golgi network</location>
    </subcellularLocation>
</comment>
<dbReference type="PANTHER" id="PTHR23249:SF16">
    <property type="entry name" value="TRAFFICKING PROTEIN PARTICLE COMPLEX SUBUNIT 1"/>
    <property type="match status" value="1"/>
</dbReference>
<dbReference type="Proteomes" id="UP000031737">
    <property type="component" value="Unassembled WGS sequence"/>
</dbReference>
<evidence type="ECO:0000313" key="7">
    <source>
        <dbReference type="EMBL" id="ESL07888.1"/>
    </source>
</evidence>
<dbReference type="AlphaFoldDB" id="A0A061IXL2"/>
<keyword evidence="1 6" id="KW-0813">Transport</keyword>
<comment type="similarity">
    <text evidence="5">Belongs to the TRAPP small subunits family. BET5 subfamily.</text>
</comment>
<keyword evidence="4 6" id="KW-0333">Golgi apparatus</keyword>
<evidence type="ECO:0000256" key="6">
    <source>
        <dbReference type="RuleBase" id="RU366065"/>
    </source>
</evidence>
<dbReference type="PANTHER" id="PTHR23249">
    <property type="entry name" value="TRAFFICKING PROTEIN PARTICLE COMPLEX SUBUNIT"/>
    <property type="match status" value="1"/>
</dbReference>
<dbReference type="Gene3D" id="3.30.450.70">
    <property type="match status" value="1"/>
</dbReference>
<dbReference type="GO" id="GO:0005794">
    <property type="term" value="C:Golgi apparatus"/>
    <property type="evidence" value="ECO:0007669"/>
    <property type="project" value="UniProtKB-SubCell"/>
</dbReference>
<dbReference type="EMBL" id="AUPL01004419">
    <property type="protein sequence ID" value="ESL07888.1"/>
    <property type="molecule type" value="Genomic_DNA"/>
</dbReference>
<organism evidence="7 8">
    <name type="scientific">Trypanosoma rangeli SC58</name>
    <dbReference type="NCBI Taxonomy" id="429131"/>
    <lineage>
        <taxon>Eukaryota</taxon>
        <taxon>Discoba</taxon>
        <taxon>Euglenozoa</taxon>
        <taxon>Kinetoplastea</taxon>
        <taxon>Metakinetoplastina</taxon>
        <taxon>Trypanosomatida</taxon>
        <taxon>Trypanosomatidae</taxon>
        <taxon>Trypanosoma</taxon>
        <taxon>Herpetosoma</taxon>
    </lineage>
</organism>